<proteinExistence type="predicted"/>
<name>A0A485L3S9_9STRA</name>
<reference evidence="7" key="2">
    <citation type="submission" date="2019-06" db="EMBL/GenBank/DDBJ databases">
        <title>Genomics analysis of Aphanomyces spp. identifies a new class of oomycete effector associated with host adaptation.</title>
        <authorList>
            <person name="Gaulin E."/>
        </authorList>
    </citation>
    <scope>NUCLEOTIDE SEQUENCE</scope>
    <source>
        <strain evidence="7">CBS 578.67</strain>
    </source>
</reference>
<keyword evidence="2" id="KW-0498">Mitosis</keyword>
<feature type="coiled-coil region" evidence="5">
    <location>
        <begin position="37"/>
        <end position="109"/>
    </location>
</feature>
<evidence type="ECO:0000256" key="5">
    <source>
        <dbReference type="SAM" id="Coils"/>
    </source>
</evidence>
<evidence type="ECO:0000256" key="3">
    <source>
        <dbReference type="ARBA" id="ARBA00023242"/>
    </source>
</evidence>
<dbReference type="GO" id="GO:0003677">
    <property type="term" value="F:DNA binding"/>
    <property type="evidence" value="ECO:0007669"/>
    <property type="project" value="TreeGrafter"/>
</dbReference>
<dbReference type="GO" id="GO:0008278">
    <property type="term" value="C:cohesin complex"/>
    <property type="evidence" value="ECO:0007669"/>
    <property type="project" value="TreeGrafter"/>
</dbReference>
<reference evidence="8 9" key="1">
    <citation type="submission" date="2019-03" db="EMBL/GenBank/DDBJ databases">
        <authorList>
            <person name="Gaulin E."/>
            <person name="Dumas B."/>
        </authorList>
    </citation>
    <scope>NUCLEOTIDE SEQUENCE [LARGE SCALE GENOMIC DNA]</scope>
    <source>
        <strain evidence="8">CBS 568.67</strain>
    </source>
</reference>
<accession>A0A485L3S9</accession>
<evidence type="ECO:0000256" key="2">
    <source>
        <dbReference type="ARBA" id="ARBA00022776"/>
    </source>
</evidence>
<dbReference type="EMBL" id="CAADRA010005666">
    <property type="protein sequence ID" value="VFT92108.1"/>
    <property type="molecule type" value="Genomic_DNA"/>
</dbReference>
<dbReference type="EMBL" id="VJMH01005645">
    <property type="protein sequence ID" value="KAF0693800.1"/>
    <property type="molecule type" value="Genomic_DNA"/>
</dbReference>
<dbReference type="PANTHER" id="PTHR18937">
    <property type="entry name" value="STRUCTURAL MAINTENANCE OF CHROMOSOMES SMC FAMILY MEMBER"/>
    <property type="match status" value="1"/>
</dbReference>
<dbReference type="AlphaFoldDB" id="A0A485L3S9"/>
<feature type="coiled-coil region" evidence="5">
    <location>
        <begin position="602"/>
        <end position="646"/>
    </location>
</feature>
<dbReference type="GO" id="GO:0007062">
    <property type="term" value="P:sister chromatid cohesion"/>
    <property type="evidence" value="ECO:0007669"/>
    <property type="project" value="TreeGrafter"/>
</dbReference>
<dbReference type="Proteomes" id="UP000332933">
    <property type="component" value="Unassembled WGS sequence"/>
</dbReference>
<evidence type="ECO:0000313" key="7">
    <source>
        <dbReference type="EMBL" id="KAF0693800.1"/>
    </source>
</evidence>
<dbReference type="PANTHER" id="PTHR18937:SF12">
    <property type="entry name" value="STRUCTURAL MAINTENANCE OF CHROMOSOMES PROTEIN"/>
    <property type="match status" value="1"/>
</dbReference>
<evidence type="ECO:0000256" key="6">
    <source>
        <dbReference type="SAM" id="MobiDB-lite"/>
    </source>
</evidence>
<keyword evidence="9" id="KW-1185">Reference proteome</keyword>
<feature type="compositionally biased region" description="Polar residues" evidence="6">
    <location>
        <begin position="531"/>
        <end position="540"/>
    </location>
</feature>
<protein>
    <submittedName>
        <fullName evidence="8">Aste57867_15299 protein</fullName>
    </submittedName>
</protein>
<organism evidence="8 9">
    <name type="scientific">Aphanomyces stellatus</name>
    <dbReference type="NCBI Taxonomy" id="120398"/>
    <lineage>
        <taxon>Eukaryota</taxon>
        <taxon>Sar</taxon>
        <taxon>Stramenopiles</taxon>
        <taxon>Oomycota</taxon>
        <taxon>Saprolegniomycetes</taxon>
        <taxon>Saprolegniales</taxon>
        <taxon>Verrucalvaceae</taxon>
        <taxon>Aphanomyces</taxon>
    </lineage>
</organism>
<dbReference type="GO" id="GO:0051301">
    <property type="term" value="P:cell division"/>
    <property type="evidence" value="ECO:0007669"/>
    <property type="project" value="UniProtKB-KW"/>
</dbReference>
<gene>
    <name evidence="8" type="primary">Aste57867_15299</name>
    <name evidence="7" type="ORF">As57867_015243</name>
    <name evidence="8" type="ORF">ASTE57867_15299</name>
</gene>
<keyword evidence="5" id="KW-0175">Coiled coil</keyword>
<keyword evidence="4" id="KW-0131">Cell cycle</keyword>
<keyword evidence="3" id="KW-0539">Nucleus</keyword>
<dbReference type="OrthoDB" id="74512at2759"/>
<feature type="coiled-coil region" evidence="5">
    <location>
        <begin position="978"/>
        <end position="1016"/>
    </location>
</feature>
<evidence type="ECO:0000256" key="4">
    <source>
        <dbReference type="ARBA" id="ARBA00023306"/>
    </source>
</evidence>
<feature type="compositionally biased region" description="Polar residues" evidence="6">
    <location>
        <begin position="473"/>
        <end position="484"/>
    </location>
</feature>
<feature type="compositionally biased region" description="Low complexity" evidence="6">
    <location>
        <begin position="485"/>
        <end position="497"/>
    </location>
</feature>
<evidence type="ECO:0000256" key="1">
    <source>
        <dbReference type="ARBA" id="ARBA00022618"/>
    </source>
</evidence>
<sequence>MTNKTLEELMPEVATVFSAHEGSLLNCMSILSTSITKQEEENKLKASQAEILQLRADVKKSADFLTETKATVQRLEKMQERLLSELNEFRRENAQKESAIEKLEEMQETQLAALGDHVDELNKRFEVLSRMKLEQKDLVRRLDMQEKGAAEMKFSVAMLSKSIGDDDTGGASPIVPLVPLIPAKSRPSLEKMAQIQRHSTAHLNRKRTAIGLTLAEDVASTGEGDDDDDDGMVDLTLPPLTLGLRRGTTVRDEAPVIVSAPPPVSSVGGRSKSVKAPVLAVVTTEVLNKQASFQSPTTTLPSNAAPTNTSAIDTIDAQEVLQATEDAAQPSATATLSARRQSAAGLVESTAAEPESVVMAAIDAFVPVEEPPVVVDEVDQAILETFPSGQGSVDVVAPTVADEPAARQKEQPLSLAAGTPPPTEPTETAAPPQLAKQPSSPQVVETVAASPLVKQKSNSSVGTPPTPAPSPLEKQQSTQSVAENTPTSTPADTTQPTTRRKSVKVPPTDAPRKASIKSVAPEQAPPALSARRQSNTSSIAESPRTAIAVHPHPPPTLRSSEEYQYLWHWSISNILALYRMHGKNNVHKLLAGTKKDTVGARVRQVEESIEAMQTDLGDLRGKLEFVTDVREAMDDVKAETHKLEAQVASMQLGFDQTESDTQLLKSQVGQLDEFIQEVVGNFRAAQNKTPPKPDTPRPVDPTVPVAAFEALEAHVIEIDTSLARFDPFVVECQAIQDANKKEMAAIVAAMGAQKSILEKEMAKAADEGRKRAAELKTAIDDAIQYANGIVDRVYVWVQCLGETLHLAFSPDKPSDSAFYRLLVATFRAKYASLGAKLLLLKAQMAGSPVENEVVAVCHNIDGLADIKERDVERYLVTAFPLLAALLGALEKWDSERSMPLVRLVRESLVEGKALACVSSLTLRFHQVQAKIAGVVAAGDDTKGIVVRHSTEIHELNHLHAAIKAMSIKVEYVVNNTQMMIVEDDLKKAVARMNDEREQLRTELEQTIRQNATMSMEKEASLQREVTALASRVHDKADREDLGMAQAGMQEEFERLERDVVSHDEFVVLSEHLKRKPDAHDIRSYVRQKIAGLKIQSTEGNHDAPLLGSVPMRCISCQNVVDAKADQSKAEIKGPAGAPLPFTTSSMRHVQKQKMEALLHAKTHK</sequence>
<evidence type="ECO:0000313" key="8">
    <source>
        <dbReference type="EMBL" id="VFT92108.1"/>
    </source>
</evidence>
<evidence type="ECO:0000313" key="9">
    <source>
        <dbReference type="Proteomes" id="UP000332933"/>
    </source>
</evidence>
<keyword evidence="1" id="KW-0132">Cell division</keyword>
<dbReference type="GO" id="GO:0005634">
    <property type="term" value="C:nucleus"/>
    <property type="evidence" value="ECO:0007669"/>
    <property type="project" value="TreeGrafter"/>
</dbReference>
<feature type="region of interest" description="Disordered" evidence="6">
    <location>
        <begin position="404"/>
        <end position="552"/>
    </location>
</feature>